<feature type="binding site" evidence="1">
    <location>
        <position position="98"/>
    </location>
    <ligand>
        <name>Mg(2+)</name>
        <dbReference type="ChEBI" id="CHEBI:18420"/>
        <label>1</label>
        <note>catalytic</note>
    </ligand>
</feature>
<dbReference type="AlphaFoldDB" id="A0A387BLI1"/>
<evidence type="ECO:0000313" key="3">
    <source>
        <dbReference type="Proteomes" id="UP000269374"/>
    </source>
</evidence>
<dbReference type="KEGG" id="lact:D7I46_00080"/>
<dbReference type="GO" id="GO:0008934">
    <property type="term" value="F:inositol monophosphate 1-phosphatase activity"/>
    <property type="evidence" value="ECO:0007669"/>
    <property type="project" value="TreeGrafter"/>
</dbReference>
<dbReference type="Proteomes" id="UP000269374">
    <property type="component" value="Chromosome"/>
</dbReference>
<feature type="binding site" evidence="1">
    <location>
        <position position="76"/>
    </location>
    <ligand>
        <name>Mg(2+)</name>
        <dbReference type="ChEBI" id="CHEBI:18420"/>
        <label>1</label>
        <note>catalytic</note>
    </ligand>
</feature>
<accession>A0A387BLI1</accession>
<keyword evidence="1" id="KW-0479">Metal-binding</keyword>
<reference evidence="2 3" key="1">
    <citation type="submission" date="2018-09" db="EMBL/GenBank/DDBJ databases">
        <title>Genome sequencing of strain 1JSPR-7.</title>
        <authorList>
            <person name="Heo J."/>
            <person name="Kim S.-J."/>
            <person name="Kwon S.-W."/>
        </authorList>
    </citation>
    <scope>NUCLEOTIDE SEQUENCE [LARGE SCALE GENOMIC DNA]</scope>
    <source>
        <strain evidence="2 3">1JSPR-7</strain>
    </source>
</reference>
<sequence>MPTNSCQEEDLLTRLELAKDWIRDAGNFLKENLTEPLEITEKTRYDDLVTNFDHEVQKMIVKNILHHFPSDKILAEEDNEKLSFDKQIPHLWILDPIDGTTNFIVQKDNFAIMVAYYEFGVGKFGLILNVTQDKLYWCDSHKAFCNQRELEPKFSPLRHSLLGVNSYMYRANIGGVLDLSRQTLGVRILGSAGISYGQLLEGKILGYFSNLQPWDYAAGSIIAEKLGYITLTLSGEKPKFIDREKVFTIPKMLLPEIQKYIKN</sequence>
<dbReference type="GO" id="GO:0046872">
    <property type="term" value="F:metal ion binding"/>
    <property type="evidence" value="ECO:0007669"/>
    <property type="project" value="UniProtKB-KW"/>
</dbReference>
<dbReference type="Gene3D" id="3.30.540.10">
    <property type="entry name" value="Fructose-1,6-Bisphosphatase, subunit A, domain 1"/>
    <property type="match status" value="1"/>
</dbReference>
<dbReference type="PANTHER" id="PTHR20854:SF4">
    <property type="entry name" value="INOSITOL-1-MONOPHOSPHATASE-RELATED"/>
    <property type="match status" value="1"/>
</dbReference>
<dbReference type="Pfam" id="PF00459">
    <property type="entry name" value="Inositol_P"/>
    <property type="match status" value="1"/>
</dbReference>
<dbReference type="SUPFAM" id="SSF56655">
    <property type="entry name" value="Carbohydrate phosphatase"/>
    <property type="match status" value="1"/>
</dbReference>
<protein>
    <submittedName>
        <fullName evidence="2">Inositol monophosphatase family protein</fullName>
    </submittedName>
</protein>
<dbReference type="PANTHER" id="PTHR20854">
    <property type="entry name" value="INOSITOL MONOPHOSPHATASE"/>
    <property type="match status" value="1"/>
</dbReference>
<keyword evidence="3" id="KW-1185">Reference proteome</keyword>
<feature type="binding site" evidence="1">
    <location>
        <position position="215"/>
    </location>
    <ligand>
        <name>Mg(2+)</name>
        <dbReference type="ChEBI" id="CHEBI:18420"/>
        <label>1</label>
        <note>catalytic</note>
    </ligand>
</feature>
<name>A0A387BLI1_9LACT</name>
<dbReference type="Gene3D" id="3.40.190.80">
    <property type="match status" value="1"/>
</dbReference>
<evidence type="ECO:0000256" key="1">
    <source>
        <dbReference type="PIRSR" id="PIRSR600760-2"/>
    </source>
</evidence>
<comment type="cofactor">
    <cofactor evidence="1">
        <name>Mg(2+)</name>
        <dbReference type="ChEBI" id="CHEBI:18420"/>
    </cofactor>
</comment>
<dbReference type="GO" id="GO:0006020">
    <property type="term" value="P:inositol metabolic process"/>
    <property type="evidence" value="ECO:0007669"/>
    <property type="project" value="TreeGrafter"/>
</dbReference>
<feature type="binding site" evidence="1">
    <location>
        <position position="97"/>
    </location>
    <ligand>
        <name>Mg(2+)</name>
        <dbReference type="ChEBI" id="CHEBI:18420"/>
        <label>1</label>
        <note>catalytic</note>
    </ligand>
</feature>
<keyword evidence="1" id="KW-0460">Magnesium</keyword>
<dbReference type="PRINTS" id="PR00377">
    <property type="entry name" value="IMPHPHTASES"/>
</dbReference>
<evidence type="ECO:0000313" key="2">
    <source>
        <dbReference type="EMBL" id="AYG01866.1"/>
    </source>
</evidence>
<proteinExistence type="predicted"/>
<feature type="binding site" evidence="1">
    <location>
        <position position="95"/>
    </location>
    <ligand>
        <name>Mg(2+)</name>
        <dbReference type="ChEBI" id="CHEBI:18420"/>
        <label>1</label>
        <note>catalytic</note>
    </ligand>
</feature>
<gene>
    <name evidence="2" type="ORF">D7I46_00080</name>
</gene>
<dbReference type="GO" id="GO:0007165">
    <property type="term" value="P:signal transduction"/>
    <property type="evidence" value="ECO:0007669"/>
    <property type="project" value="TreeGrafter"/>
</dbReference>
<dbReference type="CDD" id="cd01637">
    <property type="entry name" value="IMPase_like"/>
    <property type="match status" value="1"/>
</dbReference>
<dbReference type="EMBL" id="CP032627">
    <property type="protein sequence ID" value="AYG01866.1"/>
    <property type="molecule type" value="Genomic_DNA"/>
</dbReference>
<dbReference type="OrthoDB" id="9772456at2"/>
<dbReference type="InterPro" id="IPR000760">
    <property type="entry name" value="Inositol_monophosphatase-like"/>
</dbReference>
<organism evidence="2 3">
    <name type="scientific">Lactococcus allomyrinae</name>
    <dbReference type="NCBI Taxonomy" id="2419773"/>
    <lineage>
        <taxon>Bacteria</taxon>
        <taxon>Bacillati</taxon>
        <taxon>Bacillota</taxon>
        <taxon>Bacilli</taxon>
        <taxon>Lactobacillales</taxon>
        <taxon>Streptococcaceae</taxon>
        <taxon>Lactococcus</taxon>
    </lineage>
</organism>